<proteinExistence type="predicted"/>
<evidence type="ECO:0000313" key="1">
    <source>
        <dbReference type="EMBL" id="SQA92461.1"/>
    </source>
</evidence>
<protein>
    <submittedName>
        <fullName evidence="1">Uncharacterized protein</fullName>
    </submittedName>
</protein>
<organism evidence="1 2">
    <name type="scientific">Capnocytophaga ochracea</name>
    <dbReference type="NCBI Taxonomy" id="1018"/>
    <lineage>
        <taxon>Bacteria</taxon>
        <taxon>Pseudomonadati</taxon>
        <taxon>Bacteroidota</taxon>
        <taxon>Flavobacteriia</taxon>
        <taxon>Flavobacteriales</taxon>
        <taxon>Flavobacteriaceae</taxon>
        <taxon>Capnocytophaga</taxon>
    </lineage>
</organism>
<evidence type="ECO:0000313" key="2">
    <source>
        <dbReference type="Proteomes" id="UP000250169"/>
    </source>
</evidence>
<sequence>MYEISFANIMLYNSVIPEYYSVDEKDKGKVVTDKSPEYNKELEKLINQS</sequence>
<accession>A0A2X2SSE6</accession>
<dbReference type="EMBL" id="UAVS01000001">
    <property type="protein sequence ID" value="SQA92461.1"/>
    <property type="molecule type" value="Genomic_DNA"/>
</dbReference>
<dbReference type="AlphaFoldDB" id="A0A2X2SSE6"/>
<dbReference type="Proteomes" id="UP000250169">
    <property type="component" value="Unassembled WGS sequence"/>
</dbReference>
<name>A0A2X2SSE6_CAPOC</name>
<gene>
    <name evidence="1" type="ORF">NCTC11545_00020</name>
</gene>
<reference evidence="1 2" key="1">
    <citation type="submission" date="2018-06" db="EMBL/GenBank/DDBJ databases">
        <authorList>
            <consortium name="Pathogen Informatics"/>
            <person name="Doyle S."/>
        </authorList>
    </citation>
    <scope>NUCLEOTIDE SEQUENCE [LARGE SCALE GENOMIC DNA]</scope>
    <source>
        <strain evidence="1 2">NCTC11545</strain>
    </source>
</reference>